<reference evidence="3 4" key="1">
    <citation type="journal article" date="2025" name="Microbiol. Resour. Announc.">
        <title>Draft genome sequences for Neonectria magnoliae and Neonectria punicea, canker pathogens of Liriodendron tulipifera and Acer saccharum in West Virginia.</title>
        <authorList>
            <person name="Petronek H.M."/>
            <person name="Kasson M.T."/>
            <person name="Metheny A.M."/>
            <person name="Stauder C.M."/>
            <person name="Lovett B."/>
            <person name="Lynch S.C."/>
            <person name="Garnas J.R."/>
            <person name="Kasson L.R."/>
            <person name="Stajich J.E."/>
        </authorList>
    </citation>
    <scope>NUCLEOTIDE SEQUENCE [LARGE SCALE GENOMIC DNA]</scope>
    <source>
        <strain evidence="3 4">NRRL 64653</strain>
    </source>
</reference>
<dbReference type="PANTHER" id="PTHR43040">
    <property type="entry name" value="RIBONUCLEASE D"/>
    <property type="match status" value="1"/>
</dbReference>
<name>A0ABR1GW58_9HYPO</name>
<evidence type="ECO:0000313" key="4">
    <source>
        <dbReference type="Proteomes" id="UP001498476"/>
    </source>
</evidence>
<evidence type="ECO:0000256" key="1">
    <source>
        <dbReference type="SAM" id="MobiDB-lite"/>
    </source>
</evidence>
<evidence type="ECO:0000313" key="3">
    <source>
        <dbReference type="EMBL" id="KAK7409615.1"/>
    </source>
</evidence>
<organism evidence="3 4">
    <name type="scientific">Neonectria punicea</name>
    <dbReference type="NCBI Taxonomy" id="979145"/>
    <lineage>
        <taxon>Eukaryota</taxon>
        <taxon>Fungi</taxon>
        <taxon>Dikarya</taxon>
        <taxon>Ascomycota</taxon>
        <taxon>Pezizomycotina</taxon>
        <taxon>Sordariomycetes</taxon>
        <taxon>Hypocreomycetidae</taxon>
        <taxon>Hypocreales</taxon>
        <taxon>Nectriaceae</taxon>
        <taxon>Neonectria</taxon>
    </lineage>
</organism>
<dbReference type="EMBL" id="JAZAVJ010000145">
    <property type="protein sequence ID" value="KAK7409615.1"/>
    <property type="molecule type" value="Genomic_DNA"/>
</dbReference>
<dbReference type="Gene3D" id="3.30.420.10">
    <property type="entry name" value="Ribonuclease H-like superfamily/Ribonuclease H"/>
    <property type="match status" value="1"/>
</dbReference>
<gene>
    <name evidence="3" type="ORF">QQX98_008210</name>
</gene>
<protein>
    <recommendedName>
        <fullName evidence="2">3'-5' exonuclease domain-containing protein</fullName>
    </recommendedName>
</protein>
<dbReference type="SUPFAM" id="SSF53098">
    <property type="entry name" value="Ribonuclease H-like"/>
    <property type="match status" value="1"/>
</dbReference>
<dbReference type="InterPro" id="IPR012337">
    <property type="entry name" value="RNaseH-like_sf"/>
</dbReference>
<comment type="caution">
    <text evidence="3">The sequence shown here is derived from an EMBL/GenBank/DDBJ whole genome shotgun (WGS) entry which is preliminary data.</text>
</comment>
<dbReference type="PANTHER" id="PTHR43040:SF1">
    <property type="entry name" value="RIBONUCLEASE D"/>
    <property type="match status" value="1"/>
</dbReference>
<feature type="domain" description="3'-5' exonuclease" evidence="2">
    <location>
        <begin position="22"/>
        <end position="208"/>
    </location>
</feature>
<keyword evidence="4" id="KW-1185">Reference proteome</keyword>
<feature type="region of interest" description="Disordered" evidence="1">
    <location>
        <begin position="228"/>
        <end position="250"/>
    </location>
</feature>
<dbReference type="Proteomes" id="UP001498476">
    <property type="component" value="Unassembled WGS sequence"/>
</dbReference>
<evidence type="ECO:0000259" key="2">
    <source>
        <dbReference type="Pfam" id="PF01612"/>
    </source>
</evidence>
<dbReference type="InterPro" id="IPR002562">
    <property type="entry name" value="3'-5'_exonuclease_dom"/>
</dbReference>
<accession>A0ABR1GW58</accession>
<dbReference type="Pfam" id="PF01612">
    <property type="entry name" value="DNA_pol_A_exo1"/>
    <property type="match status" value="1"/>
</dbReference>
<dbReference type="InterPro" id="IPR036397">
    <property type="entry name" value="RNaseH_sf"/>
</dbReference>
<proteinExistence type="predicted"/>
<sequence>MASGSSPSTLVDTAAEVVSLINTIKTPTALPSLFLDLEGVSLCRHGSLSILTIYVLPERHAYLVDVHTLGTAAFTVASPDGTTLKTILESPHIAKVFFDVRNDSDALYALYSIDLKGVEDVQLMENAARPGRRRFIMGLEKTIRAYAPLTAAQKLAWSAAKERGAALFHPSKGGSYQVFNKRPLDDDIVRYCVNDVQHLPGLRDKLWGSLGSDWRRRVVEETEKRIKESQAATYDPQGESKKFGPWERPTPRVGNRLWERIL</sequence>